<dbReference type="AlphaFoldDB" id="A0A8S0XT48"/>
<evidence type="ECO:0000313" key="3">
    <source>
        <dbReference type="EMBL" id="CAA7265321.1"/>
    </source>
</evidence>
<evidence type="ECO:0000256" key="1">
    <source>
        <dbReference type="SAM" id="MobiDB-lite"/>
    </source>
</evidence>
<feature type="domain" description="Protein kinase" evidence="2">
    <location>
        <begin position="259"/>
        <end position="656"/>
    </location>
</feature>
<dbReference type="InterPro" id="IPR011009">
    <property type="entry name" value="Kinase-like_dom_sf"/>
</dbReference>
<gene>
    <name evidence="3" type="ORF">AAE3_LOCUS7571</name>
</gene>
<dbReference type="Gene3D" id="1.10.510.10">
    <property type="entry name" value="Transferase(Phosphotransferase) domain 1"/>
    <property type="match status" value="1"/>
</dbReference>
<dbReference type="PROSITE" id="PS50011">
    <property type="entry name" value="PROTEIN_KINASE_DOM"/>
    <property type="match status" value="1"/>
</dbReference>
<dbReference type="GO" id="GO:0005524">
    <property type="term" value="F:ATP binding"/>
    <property type="evidence" value="ECO:0007669"/>
    <property type="project" value="InterPro"/>
</dbReference>
<dbReference type="Proteomes" id="UP000467700">
    <property type="component" value="Unassembled WGS sequence"/>
</dbReference>
<feature type="region of interest" description="Disordered" evidence="1">
    <location>
        <begin position="690"/>
        <end position="765"/>
    </location>
</feature>
<evidence type="ECO:0000259" key="2">
    <source>
        <dbReference type="PROSITE" id="PS50011"/>
    </source>
</evidence>
<dbReference type="InterPro" id="IPR000719">
    <property type="entry name" value="Prot_kinase_dom"/>
</dbReference>
<dbReference type="InterPro" id="IPR040976">
    <property type="entry name" value="Pkinase_fungal"/>
</dbReference>
<name>A0A8S0XT48_CYCAE</name>
<feature type="compositionally biased region" description="Low complexity" evidence="1">
    <location>
        <begin position="691"/>
        <end position="705"/>
    </location>
</feature>
<feature type="compositionally biased region" description="Polar residues" evidence="1">
    <location>
        <begin position="733"/>
        <end position="752"/>
    </location>
</feature>
<dbReference type="Pfam" id="PF17667">
    <property type="entry name" value="Pkinase_fungal"/>
    <property type="match status" value="1"/>
</dbReference>
<feature type="region of interest" description="Disordered" evidence="1">
    <location>
        <begin position="1"/>
        <end position="23"/>
    </location>
</feature>
<comment type="caution">
    <text evidence="3">The sequence shown here is derived from an EMBL/GenBank/DDBJ whole genome shotgun (WGS) entry which is preliminary data.</text>
</comment>
<accession>A0A8S0XT48</accession>
<dbReference type="PANTHER" id="PTHR38248">
    <property type="entry name" value="FUNK1 6"/>
    <property type="match status" value="1"/>
</dbReference>
<organism evidence="3 4">
    <name type="scientific">Cyclocybe aegerita</name>
    <name type="common">Black poplar mushroom</name>
    <name type="synonym">Agrocybe aegerita</name>
    <dbReference type="NCBI Taxonomy" id="1973307"/>
    <lineage>
        <taxon>Eukaryota</taxon>
        <taxon>Fungi</taxon>
        <taxon>Dikarya</taxon>
        <taxon>Basidiomycota</taxon>
        <taxon>Agaricomycotina</taxon>
        <taxon>Agaricomycetes</taxon>
        <taxon>Agaricomycetidae</taxon>
        <taxon>Agaricales</taxon>
        <taxon>Agaricineae</taxon>
        <taxon>Bolbitiaceae</taxon>
        <taxon>Cyclocybe</taxon>
    </lineage>
</organism>
<reference evidence="3 4" key="1">
    <citation type="submission" date="2020-01" db="EMBL/GenBank/DDBJ databases">
        <authorList>
            <person name="Gupta K D."/>
        </authorList>
    </citation>
    <scope>NUCLEOTIDE SEQUENCE [LARGE SCALE GENOMIC DNA]</scope>
</reference>
<dbReference type="GO" id="GO:0004672">
    <property type="term" value="F:protein kinase activity"/>
    <property type="evidence" value="ECO:0007669"/>
    <property type="project" value="InterPro"/>
</dbReference>
<keyword evidence="4" id="KW-1185">Reference proteome</keyword>
<evidence type="ECO:0000313" key="4">
    <source>
        <dbReference type="Proteomes" id="UP000467700"/>
    </source>
</evidence>
<dbReference type="PANTHER" id="PTHR38248:SF2">
    <property type="entry name" value="FUNK1 11"/>
    <property type="match status" value="1"/>
</dbReference>
<protein>
    <recommendedName>
        <fullName evidence="2">Protein kinase domain-containing protein</fullName>
    </recommendedName>
</protein>
<dbReference type="OrthoDB" id="2955930at2759"/>
<feature type="compositionally biased region" description="Acidic residues" evidence="1">
    <location>
        <begin position="715"/>
        <end position="725"/>
    </location>
</feature>
<dbReference type="SUPFAM" id="SSF56112">
    <property type="entry name" value="Protein kinase-like (PK-like)"/>
    <property type="match status" value="1"/>
</dbReference>
<dbReference type="EMBL" id="CACVBS010000048">
    <property type="protein sequence ID" value="CAA7265321.1"/>
    <property type="molecule type" value="Genomic_DNA"/>
</dbReference>
<proteinExistence type="predicted"/>
<sequence length="765" mass="87204">MSLKTPPKNPQAQALLTGTPLERKSTSVPSALREIGYLQARSNMWREIIGHYVGPYDPDKFFQDFMDVGTPFPKNIIADDYFGEIPRKEPNMYDPLIQLAENPILMPSFTFFNTSDRYDHQSREHKRWKPDISVYKASDASMMENAEDKKTTHFDKLQLPFELKTSAIPFVDPPENCKGKALLKHQFENDSKEGRRARGQIALVLAEMCARQYRTHAFMVFMNHKEVRFLRADRSAIIVTAAIDYRSDSQKLAEFLWRFSRMTDVQRGVDPTVRLATDDEIVKAQPLMEYLPQDDKVRHFRVFEVYNGDGTVREVIGRDGPAEADSPTGRATRAFPVYDLNTATVMFLKDTWRANVDGMEKESDILKELKEKKVRNIPNIVAGDDVPGTFQTTLSQNYVKESWRAGRVADLVTRTHHRFLEDFVGKHLCTFKDAKQLLQVVSDAFDAHDDALNLCGILHRDVSENNVMMTADGKGILNDWDLAKKVGIPGEEPPKPKEGSRRHPYRTGTWYYMSALLLQLPRKLHTVQDDLESFFHVILYHALQYLFHNKTKEDVERIILRVFDQCTYEPYPGQYVGGDGKQNMFLKEAILDKFIVTSNAPLTTWIRNALYSLQDFYMFVLVAVQRYKRENPDTPEQDVPIPLPPPSITLSSHAHFTNLFKNALNSPADEWSDARRESIFVSRLPPNTKATGTTLFSSTNTTSSSLKRQAPVCDNSDDEEDDDDEPLSKRNKSSTPVDTPSRNPSRASSSGRPNRKALKGASLGQ</sequence>